<dbReference type="InterPro" id="IPR011033">
    <property type="entry name" value="PRC_barrel-like_sf"/>
</dbReference>
<keyword evidence="3" id="KW-1185">Reference proteome</keyword>
<dbReference type="Pfam" id="PF05239">
    <property type="entry name" value="PRC"/>
    <property type="match status" value="2"/>
</dbReference>
<protein>
    <submittedName>
        <fullName evidence="2">Uncharacterized protein YrrD</fullName>
    </submittedName>
</protein>
<feature type="domain" description="PRC-barrel" evidence="1">
    <location>
        <begin position="2"/>
        <end position="56"/>
    </location>
</feature>
<comment type="caution">
    <text evidence="2">The sequence shown here is derived from an EMBL/GenBank/DDBJ whole genome shotgun (WGS) entry which is preliminary data.</text>
</comment>
<dbReference type="Proteomes" id="UP001519289">
    <property type="component" value="Unassembled WGS sequence"/>
</dbReference>
<reference evidence="2 3" key="1">
    <citation type="submission" date="2021-03" db="EMBL/GenBank/DDBJ databases">
        <title>Genomic Encyclopedia of Type Strains, Phase IV (KMG-IV): sequencing the most valuable type-strain genomes for metagenomic binning, comparative biology and taxonomic classification.</title>
        <authorList>
            <person name="Goeker M."/>
        </authorList>
    </citation>
    <scope>NUCLEOTIDE SEQUENCE [LARGE SCALE GENOMIC DNA]</scope>
    <source>
        <strain evidence="2 3">DSM 27138</strain>
    </source>
</reference>
<accession>A0ABS4JTI6</accession>
<dbReference type="RefSeq" id="WP_209466434.1">
    <property type="nucleotide sequence ID" value="NZ_JAGGLG010000011.1"/>
</dbReference>
<dbReference type="Gene3D" id="2.30.30.240">
    <property type="entry name" value="PRC-barrel domain"/>
    <property type="match status" value="2"/>
</dbReference>
<evidence type="ECO:0000259" key="1">
    <source>
        <dbReference type="Pfam" id="PF05239"/>
    </source>
</evidence>
<dbReference type="EMBL" id="JAGGLG010000011">
    <property type="protein sequence ID" value="MBP2018306.1"/>
    <property type="molecule type" value="Genomic_DNA"/>
</dbReference>
<dbReference type="SUPFAM" id="SSF50346">
    <property type="entry name" value="PRC-barrel domain"/>
    <property type="match status" value="2"/>
</dbReference>
<gene>
    <name evidence="2" type="ORF">J2Z79_001707</name>
</gene>
<proteinExistence type="predicted"/>
<dbReference type="InterPro" id="IPR027275">
    <property type="entry name" value="PRC-brl_dom"/>
</dbReference>
<name>A0ABS4JTI6_9FIRM</name>
<organism evidence="2 3">
    <name type="scientific">Symbiobacterium terraclitae</name>
    <dbReference type="NCBI Taxonomy" id="557451"/>
    <lineage>
        <taxon>Bacteria</taxon>
        <taxon>Bacillati</taxon>
        <taxon>Bacillota</taxon>
        <taxon>Clostridia</taxon>
        <taxon>Eubacteriales</taxon>
        <taxon>Symbiobacteriaceae</taxon>
        <taxon>Symbiobacterium</taxon>
    </lineage>
</organism>
<evidence type="ECO:0000313" key="2">
    <source>
        <dbReference type="EMBL" id="MBP2018306.1"/>
    </source>
</evidence>
<sequence length="160" mass="16809">MLRASDLIGLPVLAGPQMKPIGRVQELLVSRDGLRLCGLVLENGGLFSRRRVLDYRAVRGIGATCVLAEERYLEDEEATRCGSALTGLPVLDGSGEELGTLDDLHYEPSTGQIQAFQLSRGFVDDLLSGKAILPLSGPAIAGEGAIVLDAAHEAEGGLLG</sequence>
<evidence type="ECO:0000313" key="3">
    <source>
        <dbReference type="Proteomes" id="UP001519289"/>
    </source>
</evidence>
<feature type="domain" description="PRC-barrel" evidence="1">
    <location>
        <begin position="83"/>
        <end position="152"/>
    </location>
</feature>